<dbReference type="InterPro" id="IPR002557">
    <property type="entry name" value="Chitin-bd_dom"/>
</dbReference>
<evidence type="ECO:0000313" key="4">
    <source>
        <dbReference type="Proteomes" id="UP000610293"/>
    </source>
</evidence>
<dbReference type="InterPro" id="IPR036508">
    <property type="entry name" value="Chitin-bd_dom_sf"/>
</dbReference>
<protein>
    <recommendedName>
        <fullName evidence="2">Chitin-binding type-2 domain-containing protein</fullName>
    </recommendedName>
</protein>
<feature type="chain" id="PRO_5042117427" description="Chitin-binding type-2 domain-containing protein" evidence="1">
    <location>
        <begin position="28"/>
        <end position="95"/>
    </location>
</feature>
<dbReference type="GO" id="GO:0008061">
    <property type="term" value="F:chitin binding"/>
    <property type="evidence" value="ECO:0007669"/>
    <property type="project" value="InterPro"/>
</dbReference>
<dbReference type="GO" id="GO:0005576">
    <property type="term" value="C:extracellular region"/>
    <property type="evidence" value="ECO:0007669"/>
    <property type="project" value="InterPro"/>
</dbReference>
<dbReference type="EMBL" id="JACYNJ010000001">
    <property type="protein sequence ID" value="MBD8268521.1"/>
    <property type="molecule type" value="Genomic_DNA"/>
</dbReference>
<feature type="domain" description="Chitin-binding type-2" evidence="2">
    <location>
        <begin position="49"/>
        <end position="95"/>
    </location>
</feature>
<dbReference type="PROSITE" id="PS51257">
    <property type="entry name" value="PROKAR_LIPOPROTEIN"/>
    <property type="match status" value="1"/>
</dbReference>
<dbReference type="AlphaFoldDB" id="A0AAE2U0D9"/>
<keyword evidence="1" id="KW-0732">Signal</keyword>
<dbReference type="Gene3D" id="2.170.140.10">
    <property type="entry name" value="Chitin binding domain"/>
    <property type="match status" value="1"/>
</dbReference>
<sequence>MGYSLKKKMMRAVPGVLVAAGMAVLLAACSSNPEDIGVDGYPNVDPPCTSAGYFKSVTPGWYYRCVYSNSINRWIKYPNQCPPGQEFNPATRKCE</sequence>
<evidence type="ECO:0000313" key="3">
    <source>
        <dbReference type="EMBL" id="MBD8268521.1"/>
    </source>
</evidence>
<evidence type="ECO:0000259" key="2">
    <source>
        <dbReference type="Pfam" id="PF01607"/>
    </source>
</evidence>
<reference evidence="3" key="1">
    <citation type="journal article" date="2020" name="FEMS Microbiol. Ecol.">
        <title>Temporal dynamics of bacterial communities during seed development and maturation.</title>
        <authorList>
            <person name="Chesneau G."/>
            <person name="Torres-Cortes G."/>
            <person name="Briand M."/>
            <person name="Darrasse A."/>
            <person name="Preveaux A."/>
            <person name="Marais C."/>
            <person name="Jacques M.A."/>
            <person name="Shade A."/>
            <person name="Barret M."/>
        </authorList>
    </citation>
    <scope>NUCLEOTIDE SEQUENCE</scope>
    <source>
        <strain evidence="3">CFBP13533</strain>
    </source>
</reference>
<dbReference type="RefSeq" id="WP_181283922.1">
    <property type="nucleotide sequence ID" value="NZ_JACYMP010000001.1"/>
</dbReference>
<feature type="signal peptide" evidence="1">
    <location>
        <begin position="1"/>
        <end position="27"/>
    </location>
</feature>
<comment type="caution">
    <text evidence="3">The sequence shown here is derived from an EMBL/GenBank/DDBJ whole genome shotgun (WGS) entry which is preliminary data.</text>
</comment>
<accession>A0AAE2U0D9</accession>
<evidence type="ECO:0000256" key="1">
    <source>
        <dbReference type="SAM" id="SignalP"/>
    </source>
</evidence>
<dbReference type="Proteomes" id="UP000610293">
    <property type="component" value="Unassembled WGS sequence"/>
</dbReference>
<organism evidence="3 4">
    <name type="scientific">Pseudomonas fluorescens</name>
    <dbReference type="NCBI Taxonomy" id="294"/>
    <lineage>
        <taxon>Bacteria</taxon>
        <taxon>Pseudomonadati</taxon>
        <taxon>Pseudomonadota</taxon>
        <taxon>Gammaproteobacteria</taxon>
        <taxon>Pseudomonadales</taxon>
        <taxon>Pseudomonadaceae</taxon>
        <taxon>Pseudomonas</taxon>
    </lineage>
</organism>
<name>A0AAE2U0D9_PSEFL</name>
<dbReference type="Pfam" id="PF01607">
    <property type="entry name" value="CBM_14"/>
    <property type="match status" value="1"/>
</dbReference>
<gene>
    <name evidence="3" type="ORF">IFU03_02000</name>
</gene>
<proteinExistence type="predicted"/>
<dbReference type="SUPFAM" id="SSF57625">
    <property type="entry name" value="Invertebrate chitin-binding proteins"/>
    <property type="match status" value="1"/>
</dbReference>